<evidence type="ECO:0000313" key="2">
    <source>
        <dbReference type="Proteomes" id="UP001601058"/>
    </source>
</evidence>
<proteinExistence type="predicted"/>
<evidence type="ECO:0000313" key="1">
    <source>
        <dbReference type="EMBL" id="MFE8697977.1"/>
    </source>
</evidence>
<reference evidence="1 2" key="1">
    <citation type="submission" date="2024-08" db="EMBL/GenBank/DDBJ databases">
        <title>Two novel Cytobacillus novel species.</title>
        <authorList>
            <person name="Liu G."/>
        </authorList>
    </citation>
    <scope>NUCLEOTIDE SEQUENCE [LARGE SCALE GENOMIC DNA]</scope>
    <source>
        <strain evidence="1 2">FJAT-53684</strain>
    </source>
</reference>
<organism evidence="1 2">
    <name type="scientific">Cytobacillus mangrovibacter</name>
    <dbReference type="NCBI Taxonomy" id="3299024"/>
    <lineage>
        <taxon>Bacteria</taxon>
        <taxon>Bacillati</taxon>
        <taxon>Bacillota</taxon>
        <taxon>Bacilli</taxon>
        <taxon>Bacillales</taxon>
        <taxon>Bacillaceae</taxon>
        <taxon>Cytobacillus</taxon>
    </lineage>
</organism>
<comment type="caution">
    <text evidence="1">The sequence shown here is derived from an EMBL/GenBank/DDBJ whole genome shotgun (WGS) entry which is preliminary data.</text>
</comment>
<name>A0ABW6K1E8_9BACI</name>
<dbReference type="Proteomes" id="UP001601058">
    <property type="component" value="Unassembled WGS sequence"/>
</dbReference>
<accession>A0ABW6K1E8</accession>
<dbReference type="RefSeq" id="WP_389221929.1">
    <property type="nucleotide sequence ID" value="NZ_JBIACJ010000009.1"/>
</dbReference>
<protein>
    <submittedName>
        <fullName evidence="1">Uncharacterized protein</fullName>
    </submittedName>
</protein>
<keyword evidence="2" id="KW-1185">Reference proteome</keyword>
<sequence>MPTIESINTWIQANILDSKAWDDSSKKDIAVVQAMRNIKRWFPEVVFSDEIISYQVIWELQGLDPVLKYGKQGIKHISESGDRIEYTTRDKVAPEVREILGVPLYELEESEPSVILEGGMLL</sequence>
<gene>
    <name evidence="1" type="ORF">ACFYKT_16670</name>
</gene>
<dbReference type="EMBL" id="JBIACJ010000009">
    <property type="protein sequence ID" value="MFE8697977.1"/>
    <property type="molecule type" value="Genomic_DNA"/>
</dbReference>